<evidence type="ECO:0000256" key="6">
    <source>
        <dbReference type="ARBA" id="ARBA00048785"/>
    </source>
</evidence>
<feature type="binding site" evidence="7">
    <location>
        <position position="135"/>
    </location>
    <ligand>
        <name>(2S)-2-hydroxy-3-oxobutyl phosphate</name>
        <dbReference type="ChEBI" id="CHEBI:58830"/>
    </ligand>
</feature>
<name>A0ABQ3V1V9_9CHLR</name>
<feature type="binding site" evidence="7">
    <location>
        <position position="121"/>
    </location>
    <ligand>
        <name>5-amino-6-(D-ribitylamino)uracil</name>
        <dbReference type="ChEBI" id="CHEBI:15934"/>
    </ligand>
</feature>
<dbReference type="Pfam" id="PF00885">
    <property type="entry name" value="DMRL_synthase"/>
    <property type="match status" value="1"/>
</dbReference>
<protein>
    <recommendedName>
        <fullName evidence="3 7">6,7-dimethyl-8-ribityllumazine synthase</fullName>
        <shortName evidence="7">DMRL synthase</shortName>
        <shortName evidence="7">LS</shortName>
        <shortName evidence="7">Lumazine synthase</shortName>
        <ecNumber evidence="3 7">2.5.1.78</ecNumber>
    </recommendedName>
</protein>
<feature type="binding site" evidence="7">
    <location>
        <begin position="93"/>
        <end position="94"/>
    </location>
    <ligand>
        <name>(2S)-2-hydroxy-3-oxobutyl phosphate</name>
        <dbReference type="ChEBI" id="CHEBI:58830"/>
    </ligand>
</feature>
<proteinExistence type="inferred from homology"/>
<dbReference type="SUPFAM" id="SSF52121">
    <property type="entry name" value="Lumazine synthase"/>
    <property type="match status" value="1"/>
</dbReference>
<dbReference type="InterPro" id="IPR002180">
    <property type="entry name" value="LS/RS"/>
</dbReference>
<evidence type="ECO:0000256" key="1">
    <source>
        <dbReference type="ARBA" id="ARBA00004917"/>
    </source>
</evidence>
<dbReference type="RefSeq" id="WP_201375118.1">
    <property type="nucleotide sequence ID" value="NZ_BNJG01000003.1"/>
</dbReference>
<keyword evidence="9" id="KW-1185">Reference proteome</keyword>
<keyword evidence="4 7" id="KW-0686">Riboflavin biosynthesis</keyword>
<reference evidence="8 9" key="1">
    <citation type="journal article" date="2021" name="Int. J. Syst. Evol. Microbiol.">
        <title>Reticulibacter mediterranei gen. nov., sp. nov., within the new family Reticulibacteraceae fam. nov., and Ktedonospora formicarum gen. nov., sp. nov., Ktedonobacter robiniae sp. nov., Dictyobacter formicarum sp. nov. and Dictyobacter arantiisoli sp. nov., belonging to the class Ktedonobacteria.</title>
        <authorList>
            <person name="Yabe S."/>
            <person name="Zheng Y."/>
            <person name="Wang C.M."/>
            <person name="Sakai Y."/>
            <person name="Abe K."/>
            <person name="Yokota A."/>
            <person name="Donadio S."/>
            <person name="Cavaletti L."/>
            <person name="Monciardini P."/>
        </authorList>
    </citation>
    <scope>NUCLEOTIDE SEQUENCE [LARGE SCALE GENOMIC DNA]</scope>
    <source>
        <strain evidence="8 9">SOSP1-30</strain>
    </source>
</reference>
<dbReference type="Proteomes" id="UP000654345">
    <property type="component" value="Unassembled WGS sequence"/>
</dbReference>
<feature type="binding site" evidence="7">
    <location>
        <begin position="88"/>
        <end position="90"/>
    </location>
    <ligand>
        <name>5-amino-6-(D-ribitylamino)uracil</name>
        <dbReference type="ChEBI" id="CHEBI:15934"/>
    </ligand>
</feature>
<dbReference type="InterPro" id="IPR034964">
    <property type="entry name" value="LS"/>
</dbReference>
<sequence>MMTTPNLSIHLPEPDLDGRDLHIGIVVARYNWAITGAMLEQATAELIRLGVAPEHIQARSVPGAFELATLAHGMLASAHYDALLCIGCVMKGATRHDVVVSDAAAQGIQRLALESGIPIIFGVICAESQQQAEERIERATECARAAVEMARSLQQLHTHN</sequence>
<dbReference type="EC" id="2.5.1.78" evidence="3 7"/>
<evidence type="ECO:0000256" key="2">
    <source>
        <dbReference type="ARBA" id="ARBA00007424"/>
    </source>
</evidence>
<organism evidence="8 9">
    <name type="scientific">Ktedonobacter robiniae</name>
    <dbReference type="NCBI Taxonomy" id="2778365"/>
    <lineage>
        <taxon>Bacteria</taxon>
        <taxon>Bacillati</taxon>
        <taxon>Chloroflexota</taxon>
        <taxon>Ktedonobacteria</taxon>
        <taxon>Ktedonobacterales</taxon>
        <taxon>Ktedonobacteraceae</taxon>
        <taxon>Ktedonobacter</taxon>
    </lineage>
</organism>
<comment type="catalytic activity">
    <reaction evidence="6 7">
        <text>(2S)-2-hydroxy-3-oxobutyl phosphate + 5-amino-6-(D-ribitylamino)uracil = 6,7-dimethyl-8-(1-D-ribityl)lumazine + phosphate + 2 H2O + H(+)</text>
        <dbReference type="Rhea" id="RHEA:26152"/>
        <dbReference type="ChEBI" id="CHEBI:15377"/>
        <dbReference type="ChEBI" id="CHEBI:15378"/>
        <dbReference type="ChEBI" id="CHEBI:15934"/>
        <dbReference type="ChEBI" id="CHEBI:43474"/>
        <dbReference type="ChEBI" id="CHEBI:58201"/>
        <dbReference type="ChEBI" id="CHEBI:58830"/>
        <dbReference type="EC" id="2.5.1.78"/>
    </reaction>
</comment>
<evidence type="ECO:0000256" key="4">
    <source>
        <dbReference type="ARBA" id="ARBA00022619"/>
    </source>
</evidence>
<comment type="similarity">
    <text evidence="2 7">Belongs to the DMRL synthase family.</text>
</comment>
<dbReference type="NCBIfam" id="TIGR00114">
    <property type="entry name" value="lumazine-synth"/>
    <property type="match status" value="1"/>
</dbReference>
<comment type="pathway">
    <text evidence="1 7">Cofactor biosynthesis; riboflavin biosynthesis; riboflavin from 2-hydroxy-3-oxobutyl phosphate and 5-amino-6-(D-ribitylamino)uracil: step 1/2.</text>
</comment>
<keyword evidence="5 7" id="KW-0808">Transferase</keyword>
<feature type="binding site" evidence="7">
    <location>
        <begin position="64"/>
        <end position="66"/>
    </location>
    <ligand>
        <name>5-amino-6-(D-ribitylamino)uracil</name>
        <dbReference type="ChEBI" id="CHEBI:15934"/>
    </ligand>
</feature>
<dbReference type="PANTHER" id="PTHR21058">
    <property type="entry name" value="6,7-DIMETHYL-8-RIBITYLLUMAZINE SYNTHASE DMRL SYNTHASE LUMAZINE SYNTHASE"/>
    <property type="match status" value="1"/>
</dbReference>
<evidence type="ECO:0000256" key="7">
    <source>
        <dbReference type="HAMAP-Rule" id="MF_00178"/>
    </source>
</evidence>
<dbReference type="PANTHER" id="PTHR21058:SF0">
    <property type="entry name" value="6,7-DIMETHYL-8-RIBITYLLUMAZINE SYNTHASE"/>
    <property type="match status" value="1"/>
</dbReference>
<evidence type="ECO:0000313" key="9">
    <source>
        <dbReference type="Proteomes" id="UP000654345"/>
    </source>
</evidence>
<feature type="binding site" evidence="7">
    <location>
        <position position="30"/>
    </location>
    <ligand>
        <name>5-amino-6-(D-ribitylamino)uracil</name>
        <dbReference type="ChEBI" id="CHEBI:15934"/>
    </ligand>
</feature>
<comment type="caution">
    <text evidence="8">The sequence shown here is derived from an EMBL/GenBank/DDBJ whole genome shotgun (WGS) entry which is preliminary data.</text>
</comment>
<feature type="active site" description="Proton donor" evidence="7">
    <location>
        <position position="96"/>
    </location>
</feature>
<dbReference type="EMBL" id="BNJG01000003">
    <property type="protein sequence ID" value="GHO58875.1"/>
    <property type="molecule type" value="Genomic_DNA"/>
</dbReference>
<gene>
    <name evidence="7 8" type="primary">ribH</name>
    <name evidence="8" type="ORF">KSB_73500</name>
</gene>
<dbReference type="InterPro" id="IPR036467">
    <property type="entry name" value="LS/RS_sf"/>
</dbReference>
<evidence type="ECO:0000256" key="5">
    <source>
        <dbReference type="ARBA" id="ARBA00022679"/>
    </source>
</evidence>
<evidence type="ECO:0000256" key="3">
    <source>
        <dbReference type="ARBA" id="ARBA00012664"/>
    </source>
</evidence>
<dbReference type="HAMAP" id="MF_00178">
    <property type="entry name" value="Lumazine_synth"/>
    <property type="match status" value="1"/>
</dbReference>
<evidence type="ECO:0000313" key="8">
    <source>
        <dbReference type="EMBL" id="GHO58875.1"/>
    </source>
</evidence>
<dbReference type="Gene3D" id="3.40.50.960">
    <property type="entry name" value="Lumazine/riboflavin synthase"/>
    <property type="match status" value="1"/>
</dbReference>
<accession>A0ABQ3V1V9</accession>
<comment type="function">
    <text evidence="7">Catalyzes the formation of 6,7-dimethyl-8-ribityllumazine by condensation of 5-amino-6-(D-ribitylamino)uracil with 3,4-dihydroxy-2-butanone 4-phosphate. This is the penultimate step in the biosynthesis of riboflavin.</text>
</comment>
<dbReference type="CDD" id="cd09209">
    <property type="entry name" value="Lumazine_synthase-I"/>
    <property type="match status" value="1"/>
</dbReference>